<proteinExistence type="predicted"/>
<feature type="region of interest" description="Disordered" evidence="1">
    <location>
        <begin position="345"/>
        <end position="369"/>
    </location>
</feature>
<sequence>MAAPAVVEPSDLNLPPPTPEESVDNPTRTIQYEYQHFFERYKDKKDDLRRDSLTPTTNFYIRMDASDPNFACSRDSFYLSLLHVRVVDKEGSIKRFHKCALQGIARAPGAAADTVDVDAAIHGYSILINDLIKADQGPDAVIVMDFLKTDYAEAMSQYRESYDISKKNVLALLGGDLNALEACPKRLKDEVLLEVFSDEQLYIASSTTVKKAIAELVINGQDDMVNVYNTGMTRPVRLNFFAFILNQTPQFIASLPEVMKNYIITRLNNNASDLSVFLGTVQCGNKYPNAAGAAAAVVAAAQAAAAAAAAAAQAAAKRGVFYQRREGAGGSQKRTLRTLRTLRKIKSKKSKSYKKKINRKKSHRRYRRN</sequence>
<reference evidence="2" key="1">
    <citation type="journal article" date="2020" name="Nature">
        <title>Giant virus diversity and host interactions through global metagenomics.</title>
        <authorList>
            <person name="Schulz F."/>
            <person name="Roux S."/>
            <person name="Paez-Espino D."/>
            <person name="Jungbluth S."/>
            <person name="Walsh D.A."/>
            <person name="Denef V.J."/>
            <person name="McMahon K.D."/>
            <person name="Konstantinidis K.T."/>
            <person name="Eloe-Fadrosh E.A."/>
            <person name="Kyrpides N.C."/>
            <person name="Woyke T."/>
        </authorList>
    </citation>
    <scope>NUCLEOTIDE SEQUENCE</scope>
    <source>
        <strain evidence="2">GVMAG-M-3300023184-18</strain>
    </source>
</reference>
<dbReference type="AlphaFoldDB" id="A0A6C0I3L0"/>
<evidence type="ECO:0000256" key="1">
    <source>
        <dbReference type="SAM" id="MobiDB-lite"/>
    </source>
</evidence>
<feature type="region of interest" description="Disordered" evidence="1">
    <location>
        <begin position="1"/>
        <end position="25"/>
    </location>
</feature>
<dbReference type="EMBL" id="MN740078">
    <property type="protein sequence ID" value="QHT86946.1"/>
    <property type="molecule type" value="Genomic_DNA"/>
</dbReference>
<evidence type="ECO:0000313" key="2">
    <source>
        <dbReference type="EMBL" id="QHT86946.1"/>
    </source>
</evidence>
<organism evidence="2">
    <name type="scientific">viral metagenome</name>
    <dbReference type="NCBI Taxonomy" id="1070528"/>
    <lineage>
        <taxon>unclassified sequences</taxon>
        <taxon>metagenomes</taxon>
        <taxon>organismal metagenomes</taxon>
    </lineage>
</organism>
<name>A0A6C0I3L0_9ZZZZ</name>
<accession>A0A6C0I3L0</accession>
<protein>
    <submittedName>
        <fullName evidence="2">Uncharacterized protein</fullName>
    </submittedName>
</protein>